<dbReference type="AlphaFoldDB" id="A0A4R6UET7"/>
<reference evidence="2 3" key="1">
    <citation type="submission" date="2019-03" db="EMBL/GenBank/DDBJ databases">
        <title>Genomic Encyclopedia of Type Strains, Phase IV (KMG-IV): sequencing the most valuable type-strain genomes for metagenomic binning, comparative biology and taxonomic classification.</title>
        <authorList>
            <person name="Goeker M."/>
        </authorList>
    </citation>
    <scope>NUCLEOTIDE SEQUENCE [LARGE SCALE GENOMIC DNA]</scope>
    <source>
        <strain evidence="2 3">DSM 19605</strain>
    </source>
</reference>
<accession>A0A4R6UET7</accession>
<feature type="region of interest" description="Disordered" evidence="1">
    <location>
        <begin position="64"/>
        <end position="83"/>
    </location>
</feature>
<protein>
    <recommendedName>
        <fullName evidence="4">HicB-like protein involved in pilus formation</fullName>
    </recommendedName>
</protein>
<evidence type="ECO:0000313" key="3">
    <source>
        <dbReference type="Proteomes" id="UP000295510"/>
    </source>
</evidence>
<dbReference type="GO" id="GO:0006355">
    <property type="term" value="P:regulation of DNA-templated transcription"/>
    <property type="evidence" value="ECO:0007669"/>
    <property type="project" value="InterPro"/>
</dbReference>
<name>A0A4R6UET7_9BURK</name>
<evidence type="ECO:0000256" key="1">
    <source>
        <dbReference type="SAM" id="MobiDB-lite"/>
    </source>
</evidence>
<sequence>MTSASTYPLRLPRSLRAAVERVSKQDGTSINQFVSIAVAEKIAQMEAQTYFAERQARADLAAFDRLMSRPTGSPPRSDDRLLP</sequence>
<dbReference type="RefSeq" id="WP_133595512.1">
    <property type="nucleotide sequence ID" value="NZ_SNYL01000001.1"/>
</dbReference>
<dbReference type="Proteomes" id="UP000295510">
    <property type="component" value="Unassembled WGS sequence"/>
</dbReference>
<dbReference type="InterPro" id="IPR010985">
    <property type="entry name" value="Ribbon_hlx_hlx"/>
</dbReference>
<evidence type="ECO:0008006" key="4">
    <source>
        <dbReference type="Google" id="ProtNLM"/>
    </source>
</evidence>
<gene>
    <name evidence="2" type="ORF">DFR43_101223</name>
</gene>
<proteinExistence type="predicted"/>
<evidence type="ECO:0000313" key="2">
    <source>
        <dbReference type="EMBL" id="TDQ45320.1"/>
    </source>
</evidence>
<dbReference type="EMBL" id="SNYL01000001">
    <property type="protein sequence ID" value="TDQ45320.1"/>
    <property type="molecule type" value="Genomic_DNA"/>
</dbReference>
<keyword evidence="3" id="KW-1185">Reference proteome</keyword>
<dbReference type="SUPFAM" id="SSF47598">
    <property type="entry name" value="Ribbon-helix-helix"/>
    <property type="match status" value="1"/>
</dbReference>
<organism evidence="2 3">
    <name type="scientific">Tepidicella xavieri</name>
    <dbReference type="NCBI Taxonomy" id="360241"/>
    <lineage>
        <taxon>Bacteria</taxon>
        <taxon>Pseudomonadati</taxon>
        <taxon>Pseudomonadota</taxon>
        <taxon>Betaproteobacteria</taxon>
        <taxon>Burkholderiales</taxon>
        <taxon>Tepidicella</taxon>
    </lineage>
</organism>
<comment type="caution">
    <text evidence="2">The sequence shown here is derived from an EMBL/GenBank/DDBJ whole genome shotgun (WGS) entry which is preliminary data.</text>
</comment>
<dbReference type="OrthoDB" id="428665at2"/>